<dbReference type="EMBL" id="JAJAQC010000018">
    <property type="protein sequence ID" value="MDA0565232.1"/>
    <property type="molecule type" value="Genomic_DNA"/>
</dbReference>
<keyword evidence="1" id="KW-0175">Coiled coil</keyword>
<organism evidence="2 3">
    <name type="scientific">Streptomonospora mangrovi</name>
    <dbReference type="NCBI Taxonomy" id="2883123"/>
    <lineage>
        <taxon>Bacteria</taxon>
        <taxon>Bacillati</taxon>
        <taxon>Actinomycetota</taxon>
        <taxon>Actinomycetes</taxon>
        <taxon>Streptosporangiales</taxon>
        <taxon>Nocardiopsidaceae</taxon>
        <taxon>Streptomonospora</taxon>
    </lineage>
</organism>
<accession>A0A9X3NKM5</accession>
<name>A0A9X3NKM5_9ACTN</name>
<evidence type="ECO:0000256" key="1">
    <source>
        <dbReference type="SAM" id="Coils"/>
    </source>
</evidence>
<keyword evidence="3" id="KW-1185">Reference proteome</keyword>
<comment type="caution">
    <text evidence="2">The sequence shown here is derived from an EMBL/GenBank/DDBJ whole genome shotgun (WGS) entry which is preliminary data.</text>
</comment>
<dbReference type="AlphaFoldDB" id="A0A9X3NKM5"/>
<proteinExistence type="predicted"/>
<sequence>MTEEINDVPTCGRPTRSGKPCRIRISRFDVACGTHATEHDRALADAYRRGYNEGWKAGSATGEQGAQARIRFLEARLRELQERDDAAKRIFEVGGEQVVEVDGYAYRWRGHPPLVVGERVLLPENWLSSLKRGSGPFIGVVTKLGTTYKGHLAQVINRAPVEKP</sequence>
<reference evidence="2" key="1">
    <citation type="submission" date="2021-10" db="EMBL/GenBank/DDBJ databases">
        <title>Streptomonospora sp. nov., isolated from mangrove soil.</title>
        <authorList>
            <person name="Chen X."/>
            <person name="Ge X."/>
            <person name="Liu W."/>
        </authorList>
    </citation>
    <scope>NUCLEOTIDE SEQUENCE</scope>
    <source>
        <strain evidence="2">S1-112</strain>
    </source>
</reference>
<feature type="coiled-coil region" evidence="1">
    <location>
        <begin position="63"/>
        <end position="90"/>
    </location>
</feature>
<protein>
    <submittedName>
        <fullName evidence="2">Uncharacterized protein</fullName>
    </submittedName>
</protein>
<dbReference type="RefSeq" id="WP_270072504.1">
    <property type="nucleotide sequence ID" value="NZ_JAJAQC010000018.1"/>
</dbReference>
<gene>
    <name evidence="2" type="ORF">LG943_13025</name>
</gene>
<dbReference type="Proteomes" id="UP001140076">
    <property type="component" value="Unassembled WGS sequence"/>
</dbReference>
<evidence type="ECO:0000313" key="3">
    <source>
        <dbReference type="Proteomes" id="UP001140076"/>
    </source>
</evidence>
<evidence type="ECO:0000313" key="2">
    <source>
        <dbReference type="EMBL" id="MDA0565232.1"/>
    </source>
</evidence>